<proteinExistence type="predicted"/>
<keyword evidence="2" id="KW-0393">Immunoglobulin domain</keyword>
<dbReference type="GO" id="GO:0070593">
    <property type="term" value="P:dendrite self-avoidance"/>
    <property type="evidence" value="ECO:0007669"/>
    <property type="project" value="TreeGrafter"/>
</dbReference>
<accession>A0A8C5D6P3</accession>
<dbReference type="InterPro" id="IPR036179">
    <property type="entry name" value="Ig-like_dom_sf"/>
</dbReference>
<dbReference type="GO" id="GO:0030424">
    <property type="term" value="C:axon"/>
    <property type="evidence" value="ECO:0007669"/>
    <property type="project" value="TreeGrafter"/>
</dbReference>
<evidence type="ECO:0000256" key="2">
    <source>
        <dbReference type="ARBA" id="ARBA00023319"/>
    </source>
</evidence>
<keyword evidence="1" id="KW-1015">Disulfide bond</keyword>
<keyword evidence="5" id="KW-1185">Reference proteome</keyword>
<dbReference type="InterPro" id="IPR013783">
    <property type="entry name" value="Ig-like_fold"/>
</dbReference>
<dbReference type="GO" id="GO:0005886">
    <property type="term" value="C:plasma membrane"/>
    <property type="evidence" value="ECO:0007669"/>
    <property type="project" value="TreeGrafter"/>
</dbReference>
<reference evidence="4" key="1">
    <citation type="submission" date="2020-06" db="EMBL/GenBank/DDBJ databases">
        <authorList>
            <consortium name="Wellcome Sanger Institute Data Sharing"/>
        </authorList>
    </citation>
    <scope>NUCLEOTIDE SEQUENCE [LARGE SCALE GENOMIC DNA]</scope>
</reference>
<dbReference type="Proteomes" id="UP000694680">
    <property type="component" value="Chromosome 13"/>
</dbReference>
<dbReference type="Pfam" id="PF13927">
    <property type="entry name" value="Ig_3"/>
    <property type="match status" value="1"/>
</dbReference>
<dbReference type="GO" id="GO:0098632">
    <property type="term" value="F:cell-cell adhesion mediator activity"/>
    <property type="evidence" value="ECO:0007669"/>
    <property type="project" value="TreeGrafter"/>
</dbReference>
<dbReference type="PROSITE" id="PS50835">
    <property type="entry name" value="IG_LIKE"/>
    <property type="match status" value="1"/>
</dbReference>
<name>A0A8C5D6P3_GOUWI</name>
<dbReference type="AlphaFoldDB" id="A0A8C5D6P3"/>
<organism evidence="4 5">
    <name type="scientific">Gouania willdenowi</name>
    <name type="common">Blunt-snouted clingfish</name>
    <name type="synonym">Lepadogaster willdenowi</name>
    <dbReference type="NCBI Taxonomy" id="441366"/>
    <lineage>
        <taxon>Eukaryota</taxon>
        <taxon>Metazoa</taxon>
        <taxon>Chordata</taxon>
        <taxon>Craniata</taxon>
        <taxon>Vertebrata</taxon>
        <taxon>Euteleostomi</taxon>
        <taxon>Actinopterygii</taxon>
        <taxon>Neopterygii</taxon>
        <taxon>Teleostei</taxon>
        <taxon>Neoteleostei</taxon>
        <taxon>Acanthomorphata</taxon>
        <taxon>Ovalentaria</taxon>
        <taxon>Blenniimorphae</taxon>
        <taxon>Blenniiformes</taxon>
        <taxon>Gobiesocoidei</taxon>
        <taxon>Gobiesocidae</taxon>
        <taxon>Gobiesocinae</taxon>
        <taxon>Gouania</taxon>
    </lineage>
</organism>
<dbReference type="SMART" id="SM00409">
    <property type="entry name" value="IG"/>
    <property type="match status" value="1"/>
</dbReference>
<dbReference type="InterPro" id="IPR003598">
    <property type="entry name" value="Ig_sub2"/>
</dbReference>
<dbReference type="InterPro" id="IPR007110">
    <property type="entry name" value="Ig-like_dom"/>
</dbReference>
<evidence type="ECO:0000256" key="1">
    <source>
        <dbReference type="ARBA" id="ARBA00023157"/>
    </source>
</evidence>
<reference evidence="4" key="3">
    <citation type="submission" date="2025-09" db="UniProtKB">
        <authorList>
            <consortium name="Ensembl"/>
        </authorList>
    </citation>
    <scope>IDENTIFICATION</scope>
</reference>
<evidence type="ECO:0000313" key="5">
    <source>
        <dbReference type="Proteomes" id="UP000694680"/>
    </source>
</evidence>
<reference evidence="4" key="2">
    <citation type="submission" date="2025-08" db="UniProtKB">
        <authorList>
            <consortium name="Ensembl"/>
        </authorList>
    </citation>
    <scope>IDENTIFICATION</scope>
</reference>
<dbReference type="GO" id="GO:0007411">
    <property type="term" value="P:axon guidance"/>
    <property type="evidence" value="ECO:0007669"/>
    <property type="project" value="TreeGrafter"/>
</dbReference>
<dbReference type="SMART" id="SM00408">
    <property type="entry name" value="IGc2"/>
    <property type="match status" value="1"/>
</dbReference>
<dbReference type="SUPFAM" id="SSF48726">
    <property type="entry name" value="Immunoglobulin"/>
    <property type="match status" value="1"/>
</dbReference>
<evidence type="ECO:0000259" key="3">
    <source>
        <dbReference type="PROSITE" id="PS50835"/>
    </source>
</evidence>
<dbReference type="PANTHER" id="PTHR10075">
    <property type="entry name" value="BASIGIN RELATED"/>
    <property type="match status" value="1"/>
</dbReference>
<dbReference type="GO" id="GO:0007156">
    <property type="term" value="P:homophilic cell adhesion via plasma membrane adhesion molecules"/>
    <property type="evidence" value="ECO:0007669"/>
    <property type="project" value="TreeGrafter"/>
</dbReference>
<sequence length="103" mass="11638">WGIIRSTSGEPLFLHCLADGTPRPRIYWTIPGGHTLTRPQVNGRYQLLENGTLVIGATTLHDRGNYFCRARNNVGEAGLTVPNYSIVLYTRVYSNVIHYVFFL</sequence>
<evidence type="ECO:0000313" key="4">
    <source>
        <dbReference type="Ensembl" id="ENSGWIP00000002782.1"/>
    </source>
</evidence>
<feature type="domain" description="Ig-like" evidence="3">
    <location>
        <begin position="9"/>
        <end position="80"/>
    </location>
</feature>
<protein>
    <recommendedName>
        <fullName evidence="3">Ig-like domain-containing protein</fullName>
    </recommendedName>
</protein>
<dbReference type="PANTHER" id="PTHR10075:SF100">
    <property type="entry name" value="FASCICLIN-2"/>
    <property type="match status" value="1"/>
</dbReference>
<dbReference type="Ensembl" id="ENSGWIT00000003008.1">
    <property type="protein sequence ID" value="ENSGWIP00000002782.1"/>
    <property type="gene ID" value="ENSGWIG00000001504.1"/>
</dbReference>
<dbReference type="Gene3D" id="2.60.40.10">
    <property type="entry name" value="Immunoglobulins"/>
    <property type="match status" value="1"/>
</dbReference>
<dbReference type="InterPro" id="IPR003599">
    <property type="entry name" value="Ig_sub"/>
</dbReference>
<dbReference type="FunFam" id="2.60.40.10:FF:000032">
    <property type="entry name" value="palladin isoform X1"/>
    <property type="match status" value="1"/>
</dbReference>